<evidence type="ECO:0000259" key="1">
    <source>
        <dbReference type="PROSITE" id="PS51186"/>
    </source>
</evidence>
<dbReference type="Gene3D" id="3.40.630.30">
    <property type="match status" value="1"/>
</dbReference>
<comment type="caution">
    <text evidence="2">The sequence shown here is derived from an EMBL/GenBank/DDBJ whole genome shotgun (WGS) entry which is preliminary data.</text>
</comment>
<reference evidence="3 5" key="2">
    <citation type="submission" date="2019-04" db="EMBL/GenBank/DDBJ databases">
        <title>Pedobacter sp. RP-1-16 sp. nov., isolated from Arctic soil.</title>
        <authorList>
            <person name="Dahal R.H."/>
            <person name="Kim D.-U."/>
        </authorList>
    </citation>
    <scope>NUCLEOTIDE SEQUENCE [LARGE SCALE GENOMIC DNA]</scope>
    <source>
        <strain evidence="3 5">RP-1-16</strain>
    </source>
</reference>
<keyword evidence="4" id="KW-1185">Reference proteome</keyword>
<reference evidence="2 4" key="1">
    <citation type="submission" date="2019-02" db="EMBL/GenBank/DDBJ databases">
        <title>Pedobacter sp. RP-3-8 sp. nov., isolated from Arctic soil.</title>
        <authorList>
            <person name="Dahal R.H."/>
        </authorList>
    </citation>
    <scope>NUCLEOTIDE SEQUENCE [LARGE SCALE GENOMIC DNA]</scope>
    <source>
        <strain evidence="2 4">RP-3-8</strain>
    </source>
</reference>
<accession>A0A4V2MKJ5</accession>
<dbReference type="Pfam" id="PF08445">
    <property type="entry name" value="FR47"/>
    <property type="match status" value="1"/>
</dbReference>
<keyword evidence="2" id="KW-0808">Transferase</keyword>
<accession>A0A4U1GLG1</accession>
<dbReference type="EMBL" id="SJSM01000002">
    <property type="protein sequence ID" value="TCC98366.1"/>
    <property type="molecule type" value="Genomic_DNA"/>
</dbReference>
<dbReference type="OrthoDB" id="9797456at2"/>
<dbReference type="AlphaFoldDB" id="A0A4V2MKJ5"/>
<protein>
    <submittedName>
        <fullName evidence="2">GNAT family N-acetyltransferase</fullName>
    </submittedName>
</protein>
<name>A0A4V2MKJ5_9SPHI</name>
<dbReference type="CDD" id="cd04301">
    <property type="entry name" value="NAT_SF"/>
    <property type="match status" value="1"/>
</dbReference>
<dbReference type="GO" id="GO:0016747">
    <property type="term" value="F:acyltransferase activity, transferring groups other than amino-acyl groups"/>
    <property type="evidence" value="ECO:0007669"/>
    <property type="project" value="InterPro"/>
</dbReference>
<dbReference type="SUPFAM" id="SSF55729">
    <property type="entry name" value="Acyl-CoA N-acyltransferases (Nat)"/>
    <property type="match status" value="1"/>
</dbReference>
<dbReference type="EMBL" id="SWDX01000001">
    <property type="protein sequence ID" value="TKC65088.1"/>
    <property type="molecule type" value="Genomic_DNA"/>
</dbReference>
<dbReference type="InterPro" id="IPR000182">
    <property type="entry name" value="GNAT_dom"/>
</dbReference>
<dbReference type="PROSITE" id="PS51186">
    <property type="entry name" value="GNAT"/>
    <property type="match status" value="1"/>
</dbReference>
<dbReference type="Proteomes" id="UP000291117">
    <property type="component" value="Unassembled WGS sequence"/>
</dbReference>
<evidence type="ECO:0000313" key="3">
    <source>
        <dbReference type="EMBL" id="TKC65088.1"/>
    </source>
</evidence>
<proteinExistence type="predicted"/>
<organism evidence="2 4">
    <name type="scientific">Pedobacter hiemivivus</name>
    <dbReference type="NCBI Taxonomy" id="2530454"/>
    <lineage>
        <taxon>Bacteria</taxon>
        <taxon>Pseudomonadati</taxon>
        <taxon>Bacteroidota</taxon>
        <taxon>Sphingobacteriia</taxon>
        <taxon>Sphingobacteriales</taxon>
        <taxon>Sphingobacteriaceae</taxon>
        <taxon>Pedobacter</taxon>
    </lineage>
</organism>
<evidence type="ECO:0000313" key="2">
    <source>
        <dbReference type="EMBL" id="TCC98366.1"/>
    </source>
</evidence>
<evidence type="ECO:0000313" key="5">
    <source>
        <dbReference type="Proteomes" id="UP000309594"/>
    </source>
</evidence>
<dbReference type="RefSeq" id="WP_131607351.1">
    <property type="nucleotide sequence ID" value="NZ_SJSM01000002.1"/>
</dbReference>
<dbReference type="Proteomes" id="UP000309594">
    <property type="component" value="Unassembled WGS sequence"/>
</dbReference>
<gene>
    <name evidence="2" type="ORF">EZ444_03515</name>
    <name evidence="3" type="ORF">FBD94_00580</name>
</gene>
<evidence type="ECO:0000313" key="4">
    <source>
        <dbReference type="Proteomes" id="UP000291117"/>
    </source>
</evidence>
<sequence length="227" mass="25011">MIQLDNPTWSALTSTHKHFALGSNTAKRYPANVLPFVAFDPNATEPLDTLGDIVTNEGVCIIGDLPEIPSTWTVFKKLECDQMVCSELISLKQDDSIEVLKLGEEDGPAMFELINSIQPGFYKDYTANLGSYYGIRIEGKLVAMAGERLKMTGLSEVSAVCTQPDHIGKGFAAHLVSVVCKNMIAQGNTPFLHVLSTNLRAVQLYERLGFVKRRSILFCLIKINSVK</sequence>
<feature type="domain" description="N-acetyltransferase" evidence="1">
    <location>
        <begin position="97"/>
        <end position="227"/>
    </location>
</feature>
<dbReference type="InterPro" id="IPR013653">
    <property type="entry name" value="GCN5-like_dom"/>
</dbReference>
<dbReference type="InterPro" id="IPR016181">
    <property type="entry name" value="Acyl_CoA_acyltransferase"/>
</dbReference>